<evidence type="ECO:0000256" key="9">
    <source>
        <dbReference type="ARBA" id="ARBA00023014"/>
    </source>
</evidence>
<keyword evidence="1" id="KW-0004">4Fe-4S</keyword>
<dbReference type="Pfam" id="PF23109">
    <property type="entry name" value="ARCH_RTEL1"/>
    <property type="match status" value="1"/>
</dbReference>
<keyword evidence="9" id="KW-0411">Iron-sulfur</keyword>
<proteinExistence type="predicted"/>
<keyword evidence="3" id="KW-0547">Nucleotide-binding</keyword>
<protein>
    <recommendedName>
        <fullName evidence="19">DNA helicase</fullName>
    </recommendedName>
</protein>
<gene>
    <name evidence="17" type="ORF">TeGR_g14821</name>
</gene>
<dbReference type="InterPro" id="IPR013083">
    <property type="entry name" value="Znf_RING/FYVE/PHD"/>
</dbReference>
<evidence type="ECO:0000259" key="16">
    <source>
        <dbReference type="PROSITE" id="PS51193"/>
    </source>
</evidence>
<reference evidence="17 18" key="1">
    <citation type="journal article" date="2023" name="Commun. Biol.">
        <title>Genome analysis of Parmales, the sister group of diatoms, reveals the evolutionary specialization of diatoms from phago-mixotrophs to photoautotrophs.</title>
        <authorList>
            <person name="Ban H."/>
            <person name="Sato S."/>
            <person name="Yoshikawa S."/>
            <person name="Yamada K."/>
            <person name="Nakamura Y."/>
            <person name="Ichinomiya M."/>
            <person name="Sato N."/>
            <person name="Blanc-Mathieu R."/>
            <person name="Endo H."/>
            <person name="Kuwata A."/>
            <person name="Ogata H."/>
        </authorList>
    </citation>
    <scope>NUCLEOTIDE SEQUENCE [LARGE SCALE GENOMIC DNA]</scope>
</reference>
<dbReference type="EMBL" id="BRYB01006635">
    <property type="protein sequence ID" value="GMI53790.1"/>
    <property type="molecule type" value="Genomic_DNA"/>
</dbReference>
<dbReference type="PROSITE" id="PS51193">
    <property type="entry name" value="HELICASE_ATP_BIND_2"/>
    <property type="match status" value="1"/>
</dbReference>
<dbReference type="PANTHER" id="PTHR11472:SF34">
    <property type="entry name" value="REGULATOR OF TELOMERE ELONGATION HELICASE 1"/>
    <property type="match status" value="1"/>
</dbReference>
<evidence type="ECO:0000259" key="15">
    <source>
        <dbReference type="PROSITE" id="PS50089"/>
    </source>
</evidence>
<keyword evidence="18" id="KW-1185">Reference proteome</keyword>
<evidence type="ECO:0000256" key="11">
    <source>
        <dbReference type="ARBA" id="ARBA00023204"/>
    </source>
</evidence>
<keyword evidence="12" id="KW-0413">Isomerase</keyword>
<evidence type="ECO:0000256" key="2">
    <source>
        <dbReference type="ARBA" id="ARBA00022723"/>
    </source>
</evidence>
<keyword evidence="10" id="KW-0238">DNA-binding</keyword>
<evidence type="ECO:0000256" key="7">
    <source>
        <dbReference type="ARBA" id="ARBA00022840"/>
    </source>
</evidence>
<evidence type="ECO:0000256" key="8">
    <source>
        <dbReference type="ARBA" id="ARBA00023004"/>
    </source>
</evidence>
<organism evidence="17 18">
    <name type="scientific">Tetraparma gracilis</name>
    <dbReference type="NCBI Taxonomy" id="2962635"/>
    <lineage>
        <taxon>Eukaryota</taxon>
        <taxon>Sar</taxon>
        <taxon>Stramenopiles</taxon>
        <taxon>Ochrophyta</taxon>
        <taxon>Bolidophyceae</taxon>
        <taxon>Parmales</taxon>
        <taxon>Triparmaceae</taxon>
        <taxon>Tetraparma</taxon>
    </lineage>
</organism>
<dbReference type="Proteomes" id="UP001165060">
    <property type="component" value="Unassembled WGS sequence"/>
</dbReference>
<feature type="domain" description="Helicase ATP-binding" evidence="16">
    <location>
        <begin position="16"/>
        <end position="392"/>
    </location>
</feature>
<evidence type="ECO:0000256" key="5">
    <source>
        <dbReference type="ARBA" id="ARBA00022801"/>
    </source>
</evidence>
<dbReference type="PROSITE" id="PS50089">
    <property type="entry name" value="ZF_RING_2"/>
    <property type="match status" value="1"/>
</dbReference>
<evidence type="ECO:0000256" key="3">
    <source>
        <dbReference type="ARBA" id="ARBA00022741"/>
    </source>
</evidence>
<evidence type="ECO:0000256" key="10">
    <source>
        <dbReference type="ARBA" id="ARBA00023125"/>
    </source>
</evidence>
<evidence type="ECO:0000256" key="1">
    <source>
        <dbReference type="ARBA" id="ARBA00022485"/>
    </source>
</evidence>
<dbReference type="Gene3D" id="3.40.50.300">
    <property type="entry name" value="P-loop containing nucleotide triphosphate hydrolases"/>
    <property type="match status" value="3"/>
</dbReference>
<evidence type="ECO:0008006" key="19">
    <source>
        <dbReference type="Google" id="ProtNLM"/>
    </source>
</evidence>
<dbReference type="SMART" id="SM00488">
    <property type="entry name" value="DEXDc2"/>
    <property type="match status" value="1"/>
</dbReference>
<keyword evidence="8" id="KW-0408">Iron</keyword>
<keyword evidence="5" id="KW-0378">Hydrolase</keyword>
<dbReference type="InterPro" id="IPR057498">
    <property type="entry name" value="Rtel1_ARCH"/>
</dbReference>
<dbReference type="InterPro" id="IPR045028">
    <property type="entry name" value="DinG/Rad3-like"/>
</dbReference>
<feature type="region of interest" description="Disordered" evidence="14">
    <location>
        <begin position="1026"/>
        <end position="1055"/>
    </location>
</feature>
<dbReference type="InterPro" id="IPR014013">
    <property type="entry name" value="Helic_SF1/SF2_ATP-bd_DinG/Rad3"/>
</dbReference>
<keyword evidence="4" id="KW-0227">DNA damage</keyword>
<dbReference type="SUPFAM" id="SSF52540">
    <property type="entry name" value="P-loop containing nucleoside triphosphate hydrolases"/>
    <property type="match status" value="2"/>
</dbReference>
<dbReference type="PANTHER" id="PTHR11472">
    <property type="entry name" value="DNA REPAIR DEAD HELICASE RAD3/XP-D SUBFAMILY MEMBER"/>
    <property type="match status" value="1"/>
</dbReference>
<dbReference type="Pfam" id="PF13307">
    <property type="entry name" value="Helicase_C_2"/>
    <property type="match status" value="1"/>
</dbReference>
<evidence type="ECO:0000313" key="18">
    <source>
        <dbReference type="Proteomes" id="UP001165060"/>
    </source>
</evidence>
<feature type="compositionally biased region" description="Basic and acidic residues" evidence="14">
    <location>
        <begin position="1026"/>
        <end position="1040"/>
    </location>
</feature>
<evidence type="ECO:0000313" key="17">
    <source>
        <dbReference type="EMBL" id="GMI53790.1"/>
    </source>
</evidence>
<keyword evidence="13" id="KW-0862">Zinc</keyword>
<evidence type="ECO:0000256" key="14">
    <source>
        <dbReference type="SAM" id="MobiDB-lite"/>
    </source>
</evidence>
<dbReference type="InterPro" id="IPR010614">
    <property type="entry name" value="RAD3-like_helicase_DEAD"/>
</dbReference>
<evidence type="ECO:0000256" key="6">
    <source>
        <dbReference type="ARBA" id="ARBA00022806"/>
    </source>
</evidence>
<accession>A0ABQ6NB53</accession>
<keyword evidence="6" id="KW-0347">Helicase</keyword>
<keyword evidence="13" id="KW-0863">Zinc-finger</keyword>
<name>A0ABQ6NB53_9STRA</name>
<dbReference type="InterPro" id="IPR027417">
    <property type="entry name" value="P-loop_NTPase"/>
</dbReference>
<keyword evidence="11" id="KW-0234">DNA repair</keyword>
<dbReference type="InterPro" id="IPR006554">
    <property type="entry name" value="Helicase-like_DEXD_c2"/>
</dbReference>
<keyword evidence="2" id="KW-0479">Metal-binding</keyword>
<feature type="domain" description="RING-type" evidence="15">
    <location>
        <begin position="1089"/>
        <end position="1133"/>
    </location>
</feature>
<evidence type="ECO:0000256" key="13">
    <source>
        <dbReference type="PROSITE-ProRule" id="PRU00175"/>
    </source>
</evidence>
<dbReference type="Gene3D" id="3.30.40.10">
    <property type="entry name" value="Zinc/RING finger domain, C3HC4 (zinc finger)"/>
    <property type="match status" value="1"/>
</dbReference>
<dbReference type="Pfam" id="PF06733">
    <property type="entry name" value="DEAD_2"/>
    <property type="match status" value="2"/>
</dbReference>
<evidence type="ECO:0000256" key="4">
    <source>
        <dbReference type="ARBA" id="ARBA00022763"/>
    </source>
</evidence>
<dbReference type="InterPro" id="IPR001841">
    <property type="entry name" value="Znf_RING"/>
</dbReference>
<keyword evidence="7" id="KW-0067">ATP-binding</keyword>
<dbReference type="InterPro" id="IPR006555">
    <property type="entry name" value="ATP-dep_Helicase_C"/>
</dbReference>
<dbReference type="SMART" id="SM00491">
    <property type="entry name" value="HELICc2"/>
    <property type="match status" value="1"/>
</dbReference>
<comment type="caution">
    <text evidence="17">The sequence shown here is derived from an EMBL/GenBank/DDBJ whole genome shotgun (WGS) entry which is preliminary data.</text>
</comment>
<evidence type="ECO:0000256" key="12">
    <source>
        <dbReference type="ARBA" id="ARBA00023235"/>
    </source>
</evidence>
<sequence length="1149" mass="125033">MSLPPSSSLCGILPPSVYSSFPYPSLYPCQEQYIKSLHMALASSEHALLESPTGTGKTLCCLVGTLSWLSDNHRSSASSAAASTGKRVPPVLYTARTHAQLGQVYREYCSTTFYAPKEAATAFARGKRQKRSRRSRVAPPAIYGSRQNFCIHPTVSTLGADELNRGCGALCSTRSCLFRNNVDTVDIEDVFLPEVASVETMMEQCKKLKVCPYYFNRKIGERSVAAAKGKGADGAALAASSSSTTTTTSAVTTASNLFVSDAAIPTSASSTPFTPSLILLPYTYLMTPSQRSTLNLDLSGSIVIVDEGHNIEQTASDCVSVEWSKKAVAAAVEEVQRVHDYVERKAADKHGGGDSSDSPSCEPPKAQNLLLLKNLLLSLEEAMATKQYQNRSFAGTFVYDLLDKARISHSSHKILLKFAEDIRDYSNSLPDASLATANLDKVARNVAATFPCATLMECMSRASHYRVHITADSMNYWCLSAHVGLANLVSTEKIRSLIVTSGTLSPIAGYEMQLGIRFEQQLENDHVIDLPSQVLVRVAGTGLSNKTIKCTYDRREIEEQYDEVGKSIAAACKEIPGGVIVFFTSYSNLQNFVSKWGGPDLSYDSSRGKKDFFKARSTNPDGVHVHKCRPGTATATSSVWARMLTAKNVIIESRSPEALKHGMSRYNEFIKTSPQGCLLLSVCRGRLSEGYDFSDGLCRGVIIVGLPYVSVADERVKLKRSYMDERCATLRKCSNAEGGSGKAVDAINGAQWYQQSAFRAINQALGRLIRHKDDFGAVILMDSRFEEASNQAGISKWIRGQIGSAKFGKTVYDLRQFFKRVREIPRLMAVAPVGNLKWSKGGCDWDAQGRKLERTRIAIMEEAKIRREEEGERMESEFVGDGVLLVGGGGGGGGEESSFVPQRKAAITMGGGAVERAAPVKRAVGVSLSEKQNREKALKSAKVKQFHAYITTKHATSMDMIKAQMIKVMGGDKHGVGGMISLLTSRSAALDEDDVAMLSVFVQFVLPQSMRNEGLEALRPVLVAHERASEKSARDKENSEKYPNSKPKPKPKPAAKNAALNTFISNLHKNSDTKPAAPAPQHVPANITCCVCISTPTVPMVSACGHIACKSCWLTWMRQCKAMGKECTCMTCKKPVENGSLKAIKWTKG</sequence>
<dbReference type="SUPFAM" id="SSF57850">
    <property type="entry name" value="RING/U-box"/>
    <property type="match status" value="1"/>
</dbReference>